<dbReference type="Proteomes" id="UP000230000">
    <property type="component" value="Unassembled WGS sequence"/>
</dbReference>
<keyword evidence="1" id="KW-0812">Transmembrane</keyword>
<gene>
    <name evidence="2" type="ORF">BXY57_1484</name>
</gene>
<organism evidence="2 3">
    <name type="scientific">Thermoflavifilum aggregans</name>
    <dbReference type="NCBI Taxonomy" id="454188"/>
    <lineage>
        <taxon>Bacteria</taxon>
        <taxon>Pseudomonadati</taxon>
        <taxon>Bacteroidota</taxon>
        <taxon>Chitinophagia</taxon>
        <taxon>Chitinophagales</taxon>
        <taxon>Chitinophagaceae</taxon>
        <taxon>Thermoflavifilum</taxon>
    </lineage>
</organism>
<name>A0A2M9CVF1_9BACT</name>
<feature type="transmembrane region" description="Helical" evidence="1">
    <location>
        <begin position="115"/>
        <end position="136"/>
    </location>
</feature>
<keyword evidence="3" id="KW-1185">Reference proteome</keyword>
<feature type="transmembrane region" description="Helical" evidence="1">
    <location>
        <begin position="26"/>
        <end position="53"/>
    </location>
</feature>
<dbReference type="EMBL" id="PGFG01000001">
    <property type="protein sequence ID" value="PJJ75890.1"/>
    <property type="molecule type" value="Genomic_DNA"/>
</dbReference>
<reference evidence="2 3" key="1">
    <citation type="submission" date="2017-11" db="EMBL/GenBank/DDBJ databases">
        <title>Genomic Encyclopedia of Archaeal and Bacterial Type Strains, Phase II (KMG-II): From Individual Species to Whole Genera.</title>
        <authorList>
            <person name="Goeker M."/>
        </authorList>
    </citation>
    <scope>NUCLEOTIDE SEQUENCE [LARGE SCALE GENOMIC DNA]</scope>
    <source>
        <strain evidence="2 3">DSM 27268</strain>
    </source>
</reference>
<keyword evidence="1" id="KW-1133">Transmembrane helix</keyword>
<dbReference type="RefSeq" id="WP_157853835.1">
    <property type="nucleotide sequence ID" value="NZ_PGFG01000001.1"/>
</dbReference>
<dbReference type="AlphaFoldDB" id="A0A2M9CVF1"/>
<proteinExistence type="predicted"/>
<evidence type="ECO:0000313" key="3">
    <source>
        <dbReference type="Proteomes" id="UP000230000"/>
    </source>
</evidence>
<dbReference type="InterPro" id="IPR024294">
    <property type="entry name" value="DUF3810"/>
</dbReference>
<feature type="transmembrane region" description="Helical" evidence="1">
    <location>
        <begin position="73"/>
        <end position="95"/>
    </location>
</feature>
<protein>
    <submittedName>
        <fullName evidence="2">Uncharacterized protein DUF3810</fullName>
    </submittedName>
</protein>
<keyword evidence="1" id="KW-0472">Membrane</keyword>
<dbReference type="Pfam" id="PF12725">
    <property type="entry name" value="DUF3810"/>
    <property type="match status" value="1"/>
</dbReference>
<accession>A0A2M9CVF1</accession>
<evidence type="ECO:0000313" key="2">
    <source>
        <dbReference type="EMBL" id="PJJ75890.1"/>
    </source>
</evidence>
<comment type="caution">
    <text evidence="2">The sequence shown here is derived from an EMBL/GenBank/DDBJ whole genome shotgun (WGS) entry which is preliminary data.</text>
</comment>
<sequence length="385" mass="45119">MNTLVSDLSLLLRKCRRSWHTRWQMYAFLGWLGLIALGWSAWLFIPGFHLFWLHELAPTWWQFQRLLTGWVPFSLGDLGYVAVLLWLLWQIYAFIRSWISKGMHFRIWSRLLGKIVLATSLMYGWFQLGWGFAYLLPRIQQSFHLQLKSYSHAELQDLARWLAAATNAYYVQQEPESETHRIAYFRENIVPKAMEAYHQLHLAGMTGTYHHPSIKPSLFRTAMNYMGIEGYYNPFTGEAQVNTDIPPVLLPFVTCHEMAHQMGFAQEYAANFVGFLAATHARDSLFRYSAYLDMLLYAFNSLRHYGHADDSLFLHQLWESLLPGVKQDIKSIYAYEQAYAGPADRLMMHVYDVFLKANQQRRGIHSYQQVIALLIQYRKEIKEHG</sequence>
<dbReference type="OrthoDB" id="1048788at2"/>
<evidence type="ECO:0000256" key="1">
    <source>
        <dbReference type="SAM" id="Phobius"/>
    </source>
</evidence>